<feature type="domain" description="Aminoglycoside phosphotransferase" evidence="1">
    <location>
        <begin position="7"/>
        <end position="69"/>
    </location>
</feature>
<accession>A0ABQ1Y492</accession>
<sequence length="130" mass="15338">MMKETIRPALIHSDITSQNVIIADDGQLFIIDWDRIKLGSIYVEVAIALMNTTRFNPVFIHSLLHGYEELRPLDRIERKTISSLYRLLREAWFVALFPRSPRSRNMIDIIEQTWPLRLQAMDLLDEWADQ</sequence>
<evidence type="ECO:0000259" key="1">
    <source>
        <dbReference type="Pfam" id="PF01636"/>
    </source>
</evidence>
<dbReference type="EMBL" id="BMFT01000001">
    <property type="protein sequence ID" value="GGH11585.1"/>
    <property type="molecule type" value="Genomic_DNA"/>
</dbReference>
<comment type="caution">
    <text evidence="2">The sequence shown here is derived from an EMBL/GenBank/DDBJ whole genome shotgun (WGS) entry which is preliminary data.</text>
</comment>
<protein>
    <recommendedName>
        <fullName evidence="1">Aminoglycoside phosphotransferase domain-containing protein</fullName>
    </recommendedName>
</protein>
<name>A0ABQ1Y492_9BACL</name>
<keyword evidence="3" id="KW-1185">Reference proteome</keyword>
<dbReference type="Gene3D" id="3.90.1200.10">
    <property type="match status" value="1"/>
</dbReference>
<gene>
    <name evidence="2" type="ORF">GCM10008013_03460</name>
</gene>
<evidence type="ECO:0000313" key="2">
    <source>
        <dbReference type="EMBL" id="GGH11585.1"/>
    </source>
</evidence>
<organism evidence="2 3">
    <name type="scientific">Paenibacillus segetis</name>
    <dbReference type="NCBI Taxonomy" id="1325360"/>
    <lineage>
        <taxon>Bacteria</taxon>
        <taxon>Bacillati</taxon>
        <taxon>Bacillota</taxon>
        <taxon>Bacilli</taxon>
        <taxon>Bacillales</taxon>
        <taxon>Paenibacillaceae</taxon>
        <taxon>Paenibacillus</taxon>
    </lineage>
</organism>
<dbReference type="InterPro" id="IPR002575">
    <property type="entry name" value="Aminoglycoside_PTrfase"/>
</dbReference>
<dbReference type="Proteomes" id="UP000659344">
    <property type="component" value="Unassembled WGS sequence"/>
</dbReference>
<evidence type="ECO:0000313" key="3">
    <source>
        <dbReference type="Proteomes" id="UP000659344"/>
    </source>
</evidence>
<dbReference type="InterPro" id="IPR011009">
    <property type="entry name" value="Kinase-like_dom_sf"/>
</dbReference>
<dbReference type="SUPFAM" id="SSF56112">
    <property type="entry name" value="Protein kinase-like (PK-like)"/>
    <property type="match status" value="1"/>
</dbReference>
<proteinExistence type="predicted"/>
<reference evidence="3" key="1">
    <citation type="journal article" date="2019" name="Int. J. Syst. Evol. Microbiol.">
        <title>The Global Catalogue of Microorganisms (GCM) 10K type strain sequencing project: providing services to taxonomists for standard genome sequencing and annotation.</title>
        <authorList>
            <consortium name="The Broad Institute Genomics Platform"/>
            <consortium name="The Broad Institute Genome Sequencing Center for Infectious Disease"/>
            <person name="Wu L."/>
            <person name="Ma J."/>
        </authorList>
    </citation>
    <scope>NUCLEOTIDE SEQUENCE [LARGE SCALE GENOMIC DNA]</scope>
    <source>
        <strain evidence="3">CGMCC 1.12769</strain>
    </source>
</reference>
<dbReference type="Pfam" id="PF01636">
    <property type="entry name" value="APH"/>
    <property type="match status" value="1"/>
</dbReference>